<dbReference type="Gene3D" id="2.30.30.140">
    <property type="match status" value="1"/>
</dbReference>
<reference evidence="13" key="1">
    <citation type="submission" date="2021-12" db="EMBL/GenBank/DDBJ databases">
        <authorList>
            <person name="King R."/>
        </authorList>
    </citation>
    <scope>NUCLEOTIDE SEQUENCE</scope>
</reference>
<dbReference type="InterPro" id="IPR038217">
    <property type="entry name" value="MRG_C_sf"/>
</dbReference>
<evidence type="ECO:0000256" key="10">
    <source>
        <dbReference type="ARBA" id="ARBA00071326"/>
    </source>
</evidence>
<accession>A0A9P0AH28</accession>
<gene>
    <name evidence="13" type="ORF">BEMITA_LOCUS10271</name>
</gene>
<protein>
    <recommendedName>
        <fullName evidence="10">Mortality factor 4-like protein 1</fullName>
    </recommendedName>
</protein>
<evidence type="ECO:0000256" key="7">
    <source>
        <dbReference type="ARBA" id="ARBA00023172"/>
    </source>
</evidence>
<evidence type="ECO:0000256" key="9">
    <source>
        <dbReference type="ARBA" id="ARBA00023242"/>
    </source>
</evidence>
<keyword evidence="7" id="KW-0233">DNA recombination</keyword>
<keyword evidence="4" id="KW-0007">Acetylation</keyword>
<dbReference type="EMBL" id="OU963867">
    <property type="protein sequence ID" value="CAH0391673.1"/>
    <property type="molecule type" value="Genomic_DNA"/>
</dbReference>
<evidence type="ECO:0000256" key="8">
    <source>
        <dbReference type="ARBA" id="ARBA00023204"/>
    </source>
</evidence>
<dbReference type="InterPro" id="IPR016197">
    <property type="entry name" value="Chromo-like_dom_sf"/>
</dbReference>
<keyword evidence="6" id="KW-0804">Transcription</keyword>
<dbReference type="GO" id="GO:0006281">
    <property type="term" value="P:DNA repair"/>
    <property type="evidence" value="ECO:0007669"/>
    <property type="project" value="UniProtKB-KW"/>
</dbReference>
<evidence type="ECO:0000256" key="4">
    <source>
        <dbReference type="ARBA" id="ARBA00022990"/>
    </source>
</evidence>
<dbReference type="PANTHER" id="PTHR10880:SF48">
    <property type="entry name" value="MORTALITY FACTOR 4 LIKE 2"/>
    <property type="match status" value="1"/>
</dbReference>
<dbReference type="PANTHER" id="PTHR10880">
    <property type="entry name" value="MORTALITY FACTOR 4-LIKE PROTEIN"/>
    <property type="match status" value="1"/>
</dbReference>
<evidence type="ECO:0000256" key="3">
    <source>
        <dbReference type="ARBA" id="ARBA00022853"/>
    </source>
</evidence>
<evidence type="ECO:0000256" key="6">
    <source>
        <dbReference type="ARBA" id="ARBA00023163"/>
    </source>
</evidence>
<keyword evidence="8" id="KW-0234">DNA repair</keyword>
<dbReference type="GO" id="GO:0005634">
    <property type="term" value="C:nucleus"/>
    <property type="evidence" value="ECO:0007669"/>
    <property type="project" value="UniProtKB-SubCell"/>
</dbReference>
<evidence type="ECO:0000313" key="14">
    <source>
        <dbReference type="Proteomes" id="UP001152759"/>
    </source>
</evidence>
<comment type="subcellular location">
    <subcellularLocation>
        <location evidence="1">Nucleus</location>
    </subcellularLocation>
</comment>
<evidence type="ECO:0000259" key="12">
    <source>
        <dbReference type="SMART" id="SM00298"/>
    </source>
</evidence>
<dbReference type="SMART" id="SM00298">
    <property type="entry name" value="CHROMO"/>
    <property type="match status" value="1"/>
</dbReference>
<dbReference type="InterPro" id="IPR000953">
    <property type="entry name" value="Chromo/chromo_shadow_dom"/>
</dbReference>
<name>A0A9P0AH28_BEMTA</name>
<feature type="region of interest" description="Disordered" evidence="11">
    <location>
        <begin position="79"/>
        <end position="153"/>
    </location>
</feature>
<dbReference type="AlphaFoldDB" id="A0A9P0AH28"/>
<dbReference type="Pfam" id="PF05712">
    <property type="entry name" value="MRG"/>
    <property type="match status" value="1"/>
</dbReference>
<keyword evidence="3" id="KW-0156">Chromatin regulator</keyword>
<dbReference type="OrthoDB" id="6624743at2759"/>
<organism evidence="13 14">
    <name type="scientific">Bemisia tabaci</name>
    <name type="common">Sweetpotato whitefly</name>
    <name type="synonym">Aleurodes tabaci</name>
    <dbReference type="NCBI Taxonomy" id="7038"/>
    <lineage>
        <taxon>Eukaryota</taxon>
        <taxon>Metazoa</taxon>
        <taxon>Ecdysozoa</taxon>
        <taxon>Arthropoda</taxon>
        <taxon>Hexapoda</taxon>
        <taxon>Insecta</taxon>
        <taxon>Pterygota</taxon>
        <taxon>Neoptera</taxon>
        <taxon>Paraneoptera</taxon>
        <taxon>Hemiptera</taxon>
        <taxon>Sternorrhyncha</taxon>
        <taxon>Aleyrodoidea</taxon>
        <taxon>Aleyrodidae</taxon>
        <taxon>Aleyrodinae</taxon>
        <taxon>Bemisia</taxon>
    </lineage>
</organism>
<dbReference type="FunFam" id="2.30.30.140:FF:000024">
    <property type="entry name" value="Mortality factor 4-like protein 1"/>
    <property type="match status" value="1"/>
</dbReference>
<dbReference type="SUPFAM" id="SSF54160">
    <property type="entry name" value="Chromo domain-like"/>
    <property type="match status" value="1"/>
</dbReference>
<keyword evidence="14" id="KW-1185">Reference proteome</keyword>
<evidence type="ECO:0000256" key="11">
    <source>
        <dbReference type="SAM" id="MobiDB-lite"/>
    </source>
</evidence>
<keyword evidence="5" id="KW-0805">Transcription regulation</keyword>
<dbReference type="FunFam" id="1.10.274.30:FF:000001">
    <property type="entry name" value="Mortality factor 4-like protein 1"/>
    <property type="match status" value="1"/>
</dbReference>
<evidence type="ECO:0000256" key="1">
    <source>
        <dbReference type="ARBA" id="ARBA00004123"/>
    </source>
</evidence>
<dbReference type="InterPro" id="IPR053820">
    <property type="entry name" value="MSL3_chromo-like"/>
</dbReference>
<keyword evidence="9" id="KW-0539">Nucleus</keyword>
<dbReference type="CDD" id="cd18983">
    <property type="entry name" value="CBD_MSL3_like"/>
    <property type="match status" value="1"/>
</dbReference>
<dbReference type="InterPro" id="IPR008676">
    <property type="entry name" value="MRG"/>
</dbReference>
<dbReference type="InterPro" id="IPR026541">
    <property type="entry name" value="MRG_dom"/>
</dbReference>
<dbReference type="GO" id="GO:0035267">
    <property type="term" value="C:NuA4 histone acetyltransferase complex"/>
    <property type="evidence" value="ECO:0007669"/>
    <property type="project" value="TreeGrafter"/>
</dbReference>
<feature type="domain" description="Chromo" evidence="12">
    <location>
        <begin position="7"/>
        <end position="77"/>
    </location>
</feature>
<dbReference type="PROSITE" id="PS51640">
    <property type="entry name" value="MRG"/>
    <property type="match status" value="1"/>
</dbReference>
<evidence type="ECO:0000256" key="5">
    <source>
        <dbReference type="ARBA" id="ARBA00023015"/>
    </source>
</evidence>
<evidence type="ECO:0000313" key="13">
    <source>
        <dbReference type="EMBL" id="CAH0391673.1"/>
    </source>
</evidence>
<dbReference type="GO" id="GO:0006325">
    <property type="term" value="P:chromatin organization"/>
    <property type="evidence" value="ECO:0007669"/>
    <property type="project" value="UniProtKB-KW"/>
</dbReference>
<proteinExistence type="predicted"/>
<feature type="compositionally biased region" description="Polar residues" evidence="11">
    <location>
        <begin position="132"/>
        <end position="141"/>
    </location>
</feature>
<feature type="compositionally biased region" description="Basic and acidic residues" evidence="11">
    <location>
        <begin position="114"/>
        <end position="123"/>
    </location>
</feature>
<dbReference type="Pfam" id="PF22732">
    <property type="entry name" value="MSL3_chromo-like"/>
    <property type="match status" value="1"/>
</dbReference>
<dbReference type="GO" id="GO:0006355">
    <property type="term" value="P:regulation of DNA-templated transcription"/>
    <property type="evidence" value="ECO:0007669"/>
    <property type="project" value="InterPro"/>
</dbReference>
<dbReference type="PIRSF" id="PIRSF038133">
    <property type="entry name" value="HAT_Nua4_EAF3/MRG15"/>
    <property type="match status" value="1"/>
</dbReference>
<sequence length="335" mass="38390">MSSKKNFFTEGEKVLCFHGPLIYEAKCLEVGFNDEKSGYEYKIHYSGWNKSWDEWVPEDRVLKYNEQNLQRQKDLIQAQEAESKSKKKARKAGGLDTPSAKENSDSRSSTPVNDKSERGEKRKQVSTPVAPISSSQDSAGETPSKRRATKIDAGVETEEQFGARLEIKIKLPDELKPYLVDDWDYIVQHRKLVNLPARVTVDQIIEDYRKYKLASRGNTAKKELIIGTLMNGVKEYFNVMLGSQLLYKYERPQYAQILEKYPDTPMSKIYGSIHLLRLFVRIGKALAYTSLDERSVNSLTVFFIEFGKYLVKNSATLFSRSDYGIAPPDYQRTAM</sequence>
<dbReference type="GO" id="GO:0006310">
    <property type="term" value="P:DNA recombination"/>
    <property type="evidence" value="ECO:0007669"/>
    <property type="project" value="UniProtKB-KW"/>
</dbReference>
<evidence type="ECO:0000256" key="2">
    <source>
        <dbReference type="ARBA" id="ARBA00022763"/>
    </source>
</evidence>
<keyword evidence="2" id="KW-0227">DNA damage</keyword>
<dbReference type="Proteomes" id="UP001152759">
    <property type="component" value="Chromosome 6"/>
</dbReference>
<dbReference type="Gene3D" id="1.10.274.30">
    <property type="entry name" value="MRG domain"/>
    <property type="match status" value="1"/>
</dbReference>
<dbReference type="KEGG" id="btab:109041237"/>